<feature type="region of interest" description="Disordered" evidence="7">
    <location>
        <begin position="486"/>
        <end position="518"/>
    </location>
</feature>
<evidence type="ECO:0000256" key="5">
    <source>
        <dbReference type="ARBA" id="ARBA00023136"/>
    </source>
</evidence>
<organism evidence="10 11">
    <name type="scientific">Candidatus Magnetobacterium bavaricum</name>
    <dbReference type="NCBI Taxonomy" id="29290"/>
    <lineage>
        <taxon>Bacteria</taxon>
        <taxon>Pseudomonadati</taxon>
        <taxon>Nitrospirota</taxon>
        <taxon>Thermodesulfovibrionia</taxon>
        <taxon>Thermodesulfovibrionales</taxon>
        <taxon>Candidatus Magnetobacteriaceae</taxon>
        <taxon>Candidatus Magnetobacterium</taxon>
    </lineage>
</organism>
<keyword evidence="2" id="KW-1003">Cell membrane</keyword>
<evidence type="ECO:0000313" key="11">
    <source>
        <dbReference type="Proteomes" id="UP000033423"/>
    </source>
</evidence>
<dbReference type="Proteomes" id="UP000033423">
    <property type="component" value="Unassembled WGS sequence"/>
</dbReference>
<reference evidence="10 11" key="1">
    <citation type="submission" date="2015-02" db="EMBL/GenBank/DDBJ databases">
        <title>Single-cell genomics of uncultivated deep-branching MTB reveals a conserved set of magnetosome genes.</title>
        <authorList>
            <person name="Kolinko S."/>
            <person name="Richter M."/>
            <person name="Glockner F.O."/>
            <person name="Brachmann A."/>
            <person name="Schuler D."/>
        </authorList>
    </citation>
    <scope>NUCLEOTIDE SEQUENCE [LARGE SCALE GENOMIC DNA]</scope>
    <source>
        <strain evidence="10">TM-1</strain>
    </source>
</reference>
<comment type="caution">
    <text evidence="10">The sequence shown here is derived from an EMBL/GenBank/DDBJ whole genome shotgun (WGS) entry which is preliminary data.</text>
</comment>
<evidence type="ECO:0000256" key="1">
    <source>
        <dbReference type="ARBA" id="ARBA00004651"/>
    </source>
</evidence>
<name>A0A0F3GWL6_9BACT</name>
<evidence type="ECO:0000256" key="8">
    <source>
        <dbReference type="SAM" id="Phobius"/>
    </source>
</evidence>
<protein>
    <submittedName>
        <fullName evidence="10">MotA/TolQ/ExbB proton channel</fullName>
    </submittedName>
</protein>
<dbReference type="Pfam" id="PF01618">
    <property type="entry name" value="MotA_ExbB"/>
    <property type="match status" value="1"/>
</dbReference>
<proteinExistence type="inferred from homology"/>
<evidence type="ECO:0000256" key="6">
    <source>
        <dbReference type="RuleBase" id="RU004057"/>
    </source>
</evidence>
<evidence type="ECO:0000256" key="4">
    <source>
        <dbReference type="ARBA" id="ARBA00022989"/>
    </source>
</evidence>
<evidence type="ECO:0000256" key="7">
    <source>
        <dbReference type="SAM" id="MobiDB-lite"/>
    </source>
</evidence>
<feature type="transmembrane region" description="Helical" evidence="8">
    <location>
        <begin position="133"/>
        <end position="154"/>
    </location>
</feature>
<evidence type="ECO:0000256" key="2">
    <source>
        <dbReference type="ARBA" id="ARBA00022475"/>
    </source>
</evidence>
<accession>A0A0F3GWL6</accession>
<dbReference type="GO" id="GO:0005886">
    <property type="term" value="C:plasma membrane"/>
    <property type="evidence" value="ECO:0007669"/>
    <property type="project" value="UniProtKB-SubCell"/>
</dbReference>
<feature type="domain" description="MotA/TolQ/ExbB proton channel" evidence="9">
    <location>
        <begin position="121"/>
        <end position="181"/>
    </location>
</feature>
<evidence type="ECO:0000313" key="10">
    <source>
        <dbReference type="EMBL" id="KJU86359.1"/>
    </source>
</evidence>
<dbReference type="AlphaFoldDB" id="A0A0F3GWL6"/>
<evidence type="ECO:0000256" key="3">
    <source>
        <dbReference type="ARBA" id="ARBA00022692"/>
    </source>
</evidence>
<comment type="subcellular location">
    <subcellularLocation>
        <location evidence="1">Cell membrane</location>
        <topology evidence="1">Multi-pass membrane protein</topology>
    </subcellularLocation>
    <subcellularLocation>
        <location evidence="6">Membrane</location>
        <topology evidence="6">Multi-pass membrane protein</topology>
    </subcellularLocation>
</comment>
<keyword evidence="11" id="KW-1185">Reference proteome</keyword>
<evidence type="ECO:0000259" key="9">
    <source>
        <dbReference type="Pfam" id="PF01618"/>
    </source>
</evidence>
<keyword evidence="4 8" id="KW-1133">Transmembrane helix</keyword>
<feature type="transmembrane region" description="Helical" evidence="8">
    <location>
        <begin position="190"/>
        <end position="210"/>
    </location>
</feature>
<comment type="similarity">
    <text evidence="6">Belongs to the exbB/tolQ family.</text>
</comment>
<dbReference type="EMBL" id="LACI01000633">
    <property type="protein sequence ID" value="KJU86359.1"/>
    <property type="molecule type" value="Genomic_DNA"/>
</dbReference>
<keyword evidence="6" id="KW-0653">Protein transport</keyword>
<dbReference type="GO" id="GO:0015031">
    <property type="term" value="P:protein transport"/>
    <property type="evidence" value="ECO:0007669"/>
    <property type="project" value="UniProtKB-KW"/>
</dbReference>
<feature type="compositionally biased region" description="Low complexity" evidence="7">
    <location>
        <begin position="490"/>
        <end position="514"/>
    </location>
</feature>
<feature type="transmembrane region" description="Helical" evidence="8">
    <location>
        <begin position="20"/>
        <end position="41"/>
    </location>
</feature>
<keyword evidence="5 8" id="KW-0472">Membrane</keyword>
<keyword evidence="6" id="KW-0813">Transport</keyword>
<sequence length="534" mass="59339">MKSLEIITVLMAYMTPSNLVAMYVVRFLQLIFIAWVGYLCVSAARTTRERRAVFKLSTVDSLVRFRKEMTFDEEHPVHRERFTLFLKESAMPKDSIVAIHVGTIFDCGITGSQLDVNSLLNHTNYRLFSNNTILKNVLSVFIIVGLLGTLFGLADSLARLSPMLGASDIEQIKGGITVALKGLLNDLKNAFAPSIWGVLFTVIGVLIYGIHVNLFCTPLKVTLESATINTWLPKLYPTTTQELYRTLQKSEQHMRQNFQAAKKVAELADSIQDDTGKLKQNLERANKLLAPLNTSSEQIKAAADFLNDAFCKRLEAFSGDFTKSVAYLTSFQEEIRLLYDQIVSGSETFKGNLIEALGVQQREIHDIVLVIKAYETSFLQLREKINAQLLRFIDEATESATSVSKANRQVAQQNSEAIDKGFKEVLKRLEALDTPVKKAADKLGDTLKDAIDGLSQNIATFSTLVAHIPSLRQSLDVLSKNIDTLVPDVTEPSPEASESSSEPSPETSETSPNPAVYPGNIKVANILKELFRKR</sequence>
<dbReference type="InterPro" id="IPR002898">
    <property type="entry name" value="MotA_ExbB_proton_chnl"/>
</dbReference>
<keyword evidence="3 8" id="KW-0812">Transmembrane</keyword>
<gene>
    <name evidence="10" type="ORF">MBAV_001451</name>
</gene>